<evidence type="ECO:0000313" key="4">
    <source>
        <dbReference type="Proteomes" id="UP000051934"/>
    </source>
</evidence>
<evidence type="ECO:0000259" key="2">
    <source>
        <dbReference type="PROSITE" id="PS51724"/>
    </source>
</evidence>
<dbReference type="InterPro" id="IPR036680">
    <property type="entry name" value="SPOR-like_sf"/>
</dbReference>
<proteinExistence type="predicted"/>
<protein>
    <recommendedName>
        <fullName evidence="2">SPOR domain-containing protein</fullName>
    </recommendedName>
</protein>
<keyword evidence="1" id="KW-0812">Transmembrane</keyword>
<evidence type="ECO:0000313" key="3">
    <source>
        <dbReference type="EMBL" id="KRO72134.1"/>
    </source>
</evidence>
<dbReference type="Gene3D" id="3.30.70.1070">
    <property type="entry name" value="Sporulation related repeat"/>
    <property type="match status" value="1"/>
</dbReference>
<dbReference type="SUPFAM" id="SSF110997">
    <property type="entry name" value="Sporulation related repeat"/>
    <property type="match status" value="1"/>
</dbReference>
<accession>A0A0R2SBJ5</accession>
<dbReference type="Proteomes" id="UP000051934">
    <property type="component" value="Unassembled WGS sequence"/>
</dbReference>
<dbReference type="EMBL" id="LIBB01000096">
    <property type="protein sequence ID" value="KRO72134.1"/>
    <property type="molecule type" value="Genomic_DNA"/>
</dbReference>
<name>A0A0R2SBJ5_9GAMM</name>
<dbReference type="AlphaFoldDB" id="A0A0R2SBJ5"/>
<keyword evidence="1" id="KW-0472">Membrane</keyword>
<dbReference type="InterPro" id="IPR007730">
    <property type="entry name" value="SPOR-like_dom"/>
</dbReference>
<organism evidence="3 4">
    <name type="scientific">OM182 bacterium BACL3 MAG-120507-bin80</name>
    <dbReference type="NCBI Taxonomy" id="1655577"/>
    <lineage>
        <taxon>Bacteria</taxon>
        <taxon>Pseudomonadati</taxon>
        <taxon>Pseudomonadota</taxon>
        <taxon>Gammaproteobacteria</taxon>
        <taxon>OMG group</taxon>
        <taxon>OM182 clade</taxon>
    </lineage>
</organism>
<comment type="caution">
    <text evidence="3">The sequence shown here is derived from an EMBL/GenBank/DDBJ whole genome shotgun (WGS) entry which is preliminary data.</text>
</comment>
<evidence type="ECO:0000256" key="1">
    <source>
        <dbReference type="SAM" id="Phobius"/>
    </source>
</evidence>
<feature type="transmembrane region" description="Helical" evidence="1">
    <location>
        <begin position="25"/>
        <end position="48"/>
    </location>
</feature>
<keyword evidence="1" id="KW-1133">Transmembrane helix</keyword>
<gene>
    <name evidence="3" type="ORF">ABR69_04380</name>
</gene>
<sequence>MTQDFAKIRPEPLLERKTVQAPPSWSLLVSGVAIGIVVGILGCVLFYLSGAVPPMPTTNSLAATSASQAEQSDAIGRAAIAAEAEPVETKPELTMDFYTALPDYQVIVPDTQVELTEQQRTRAAPPEQQFATGYLLQSGAFQQRALAEAELTHQQALGIDVFVTQESLPGRTLFLVQSGPYMTSTSLAAAEAALRSNNISSLRLSVEQTSAR</sequence>
<dbReference type="PROSITE" id="PS51724">
    <property type="entry name" value="SPOR"/>
    <property type="match status" value="1"/>
</dbReference>
<reference evidence="3 4" key="1">
    <citation type="submission" date="2015-10" db="EMBL/GenBank/DDBJ databases">
        <title>Metagenome-Assembled Genomes uncover a global brackish microbiome.</title>
        <authorList>
            <person name="Hugerth L.W."/>
            <person name="Larsson J."/>
            <person name="Alneberg J."/>
            <person name="Lindh M.V."/>
            <person name="Legrand C."/>
            <person name="Pinhassi J."/>
            <person name="Andersson A.F."/>
        </authorList>
    </citation>
    <scope>NUCLEOTIDE SEQUENCE [LARGE SCALE GENOMIC DNA]</scope>
    <source>
        <strain evidence="3">BACL4 MAG-120507-bin80</strain>
    </source>
</reference>
<dbReference type="GO" id="GO:0042834">
    <property type="term" value="F:peptidoglycan binding"/>
    <property type="evidence" value="ECO:0007669"/>
    <property type="project" value="InterPro"/>
</dbReference>
<feature type="domain" description="SPOR" evidence="2">
    <location>
        <begin position="128"/>
        <end position="209"/>
    </location>
</feature>
<dbReference type="Pfam" id="PF05036">
    <property type="entry name" value="SPOR"/>
    <property type="match status" value="1"/>
</dbReference>